<evidence type="ECO:0000313" key="7">
    <source>
        <dbReference type="Proteomes" id="UP000700706"/>
    </source>
</evidence>
<dbReference type="PROSITE" id="PS50931">
    <property type="entry name" value="HTH_LYSR"/>
    <property type="match status" value="1"/>
</dbReference>
<dbReference type="CDD" id="cd08476">
    <property type="entry name" value="PBP2_CrgA_like_7"/>
    <property type="match status" value="1"/>
</dbReference>
<dbReference type="PANTHER" id="PTHR30537:SF72">
    <property type="entry name" value="LYSR FAMILY TRANSCRIPTIONAL REGULATOR"/>
    <property type="match status" value="1"/>
</dbReference>
<dbReference type="InterPro" id="IPR058163">
    <property type="entry name" value="LysR-type_TF_proteobact-type"/>
</dbReference>
<evidence type="ECO:0000313" key="6">
    <source>
        <dbReference type="EMBL" id="MBW8726640.1"/>
    </source>
</evidence>
<keyword evidence="2" id="KW-0805">Transcription regulation</keyword>
<accession>A0A952FNZ3</accession>
<dbReference type="GO" id="GO:0043565">
    <property type="term" value="F:sequence-specific DNA binding"/>
    <property type="evidence" value="ECO:0007669"/>
    <property type="project" value="TreeGrafter"/>
</dbReference>
<dbReference type="Pfam" id="PF03466">
    <property type="entry name" value="LysR_substrate"/>
    <property type="match status" value="1"/>
</dbReference>
<evidence type="ECO:0000256" key="4">
    <source>
        <dbReference type="ARBA" id="ARBA00023163"/>
    </source>
</evidence>
<evidence type="ECO:0000259" key="5">
    <source>
        <dbReference type="PROSITE" id="PS50931"/>
    </source>
</evidence>
<dbReference type="Gene3D" id="3.40.190.290">
    <property type="match status" value="1"/>
</dbReference>
<dbReference type="InterPro" id="IPR036390">
    <property type="entry name" value="WH_DNA-bd_sf"/>
</dbReference>
<evidence type="ECO:0000256" key="3">
    <source>
        <dbReference type="ARBA" id="ARBA00023125"/>
    </source>
</evidence>
<dbReference type="Proteomes" id="UP000700706">
    <property type="component" value="Unassembled WGS sequence"/>
</dbReference>
<comment type="similarity">
    <text evidence="1">Belongs to the LysR transcriptional regulatory family.</text>
</comment>
<dbReference type="GO" id="GO:0003700">
    <property type="term" value="F:DNA-binding transcription factor activity"/>
    <property type="evidence" value="ECO:0007669"/>
    <property type="project" value="InterPro"/>
</dbReference>
<dbReference type="SUPFAM" id="SSF46785">
    <property type="entry name" value="Winged helix' DNA-binding domain"/>
    <property type="match status" value="1"/>
</dbReference>
<keyword evidence="4" id="KW-0804">Transcription</keyword>
<name>A0A952FNZ3_9PROT</name>
<sequence length="296" mass="32302">MRPTDSLGALDAFVRAADARSFTAAGRQLGVSSSAVGKAVARLEERLGVRLLHRSTRSVTLTPEGALFLERCRRIFSEIETAEAELAQTRGAPRGRLRVSLPLAGMLMTPTLGAFMREYPEIELDLDFTDRLVDVIEEGFDAVIRAGEVGDSRLMSRVLGGFRLQLVASPGYLARRGVPLVPEDLAGHACLQHRFATSGKFEPWPLRRGGREVALPSSAVANTIEPLIAMAEQGLGIACLPDFAIRRQIEDGRLAVVLAGHTEHGGVFRLLWPSSRYPAPKLRVFIDFLAKHLFPA</sequence>
<dbReference type="EMBL" id="JAEKLZ010000226">
    <property type="protein sequence ID" value="MBW8726640.1"/>
    <property type="molecule type" value="Genomic_DNA"/>
</dbReference>
<dbReference type="FunFam" id="1.10.10.10:FF:000001">
    <property type="entry name" value="LysR family transcriptional regulator"/>
    <property type="match status" value="1"/>
</dbReference>
<dbReference type="InterPro" id="IPR000847">
    <property type="entry name" value="LysR_HTH_N"/>
</dbReference>
<dbReference type="AlphaFoldDB" id="A0A952FNZ3"/>
<dbReference type="Pfam" id="PF00126">
    <property type="entry name" value="HTH_1"/>
    <property type="match status" value="1"/>
</dbReference>
<dbReference type="GO" id="GO:0006351">
    <property type="term" value="P:DNA-templated transcription"/>
    <property type="evidence" value="ECO:0007669"/>
    <property type="project" value="TreeGrafter"/>
</dbReference>
<dbReference type="InterPro" id="IPR005119">
    <property type="entry name" value="LysR_subst-bd"/>
</dbReference>
<dbReference type="PRINTS" id="PR00039">
    <property type="entry name" value="HTHLYSR"/>
</dbReference>
<keyword evidence="3" id="KW-0238">DNA-binding</keyword>
<dbReference type="Gene3D" id="1.10.10.10">
    <property type="entry name" value="Winged helix-like DNA-binding domain superfamily/Winged helix DNA-binding domain"/>
    <property type="match status" value="1"/>
</dbReference>
<evidence type="ECO:0000256" key="1">
    <source>
        <dbReference type="ARBA" id="ARBA00009437"/>
    </source>
</evidence>
<proteinExistence type="inferred from homology"/>
<dbReference type="InterPro" id="IPR036388">
    <property type="entry name" value="WH-like_DNA-bd_sf"/>
</dbReference>
<feature type="domain" description="HTH lysR-type" evidence="5">
    <location>
        <begin position="5"/>
        <end position="62"/>
    </location>
</feature>
<dbReference type="SUPFAM" id="SSF53850">
    <property type="entry name" value="Periplasmic binding protein-like II"/>
    <property type="match status" value="1"/>
</dbReference>
<comment type="caution">
    <text evidence="6">The sequence shown here is derived from an EMBL/GenBank/DDBJ whole genome shotgun (WGS) entry which is preliminary data.</text>
</comment>
<evidence type="ECO:0000256" key="2">
    <source>
        <dbReference type="ARBA" id="ARBA00023015"/>
    </source>
</evidence>
<gene>
    <name evidence="6" type="ORF">JF625_16005</name>
</gene>
<organism evidence="6 7">
    <name type="scientific">Inquilinus limosus</name>
    <dbReference type="NCBI Taxonomy" id="171674"/>
    <lineage>
        <taxon>Bacteria</taxon>
        <taxon>Pseudomonadati</taxon>
        <taxon>Pseudomonadota</taxon>
        <taxon>Alphaproteobacteria</taxon>
        <taxon>Rhodospirillales</taxon>
        <taxon>Rhodospirillaceae</taxon>
        <taxon>Inquilinus</taxon>
    </lineage>
</organism>
<protein>
    <submittedName>
        <fullName evidence="6">LysR family transcriptional regulator</fullName>
    </submittedName>
</protein>
<dbReference type="PANTHER" id="PTHR30537">
    <property type="entry name" value="HTH-TYPE TRANSCRIPTIONAL REGULATOR"/>
    <property type="match status" value="1"/>
</dbReference>
<reference evidence="6" key="1">
    <citation type="submission" date="2020-06" db="EMBL/GenBank/DDBJ databases">
        <title>Stable isotope informed genome-resolved metagenomics uncovers potential trophic interactions in rhizosphere soil.</title>
        <authorList>
            <person name="Starr E.P."/>
            <person name="Shi S."/>
            <person name="Blazewicz S.J."/>
            <person name="Koch B.J."/>
            <person name="Probst A.J."/>
            <person name="Hungate B.A."/>
            <person name="Pett-Ridge J."/>
            <person name="Firestone M.K."/>
            <person name="Banfield J.F."/>
        </authorList>
    </citation>
    <scope>NUCLEOTIDE SEQUENCE</scope>
    <source>
        <strain evidence="6">YM_69_17</strain>
    </source>
</reference>